<evidence type="ECO:0000256" key="4">
    <source>
        <dbReference type="ARBA" id="ARBA00022833"/>
    </source>
</evidence>
<dbReference type="PANTHER" id="PTHR47103:SF8">
    <property type="entry name" value="DNA-BINDING PROTEIN"/>
    <property type="match status" value="1"/>
</dbReference>
<comment type="caution">
    <text evidence="7">The sequence shown here is derived from an EMBL/GenBank/DDBJ whole genome shotgun (WGS) entry which is preliminary data.</text>
</comment>
<name>A0A8X6QSA9_NEPPI</name>
<dbReference type="InterPro" id="IPR001878">
    <property type="entry name" value="Znf_CCHC"/>
</dbReference>
<dbReference type="EMBL" id="BMAW01131602">
    <property type="protein sequence ID" value="GFU40095.1"/>
    <property type="molecule type" value="Genomic_DNA"/>
</dbReference>
<dbReference type="PROSITE" id="PS50158">
    <property type="entry name" value="ZF_CCHC"/>
    <property type="match status" value="3"/>
</dbReference>
<evidence type="ECO:0000256" key="3">
    <source>
        <dbReference type="ARBA" id="ARBA00022771"/>
    </source>
</evidence>
<keyword evidence="4" id="KW-0862">Zinc</keyword>
<evidence type="ECO:0000256" key="5">
    <source>
        <dbReference type="PROSITE-ProRule" id="PRU00047"/>
    </source>
</evidence>
<proteinExistence type="predicted"/>
<reference evidence="7" key="1">
    <citation type="submission" date="2020-08" db="EMBL/GenBank/DDBJ databases">
        <title>Multicomponent nature underlies the extraordinary mechanical properties of spider dragline silk.</title>
        <authorList>
            <person name="Kono N."/>
            <person name="Nakamura H."/>
            <person name="Mori M."/>
            <person name="Yoshida Y."/>
            <person name="Ohtoshi R."/>
            <person name="Malay A.D."/>
            <person name="Moran D.A.P."/>
            <person name="Tomita M."/>
            <person name="Numata K."/>
            <person name="Arakawa K."/>
        </authorList>
    </citation>
    <scope>NUCLEOTIDE SEQUENCE</scope>
</reference>
<gene>
    <name evidence="7" type="ORF">NPIL_436551</name>
</gene>
<sequence length="122" mass="13686">MPFVEFLSSGRSGHFARECRESDKICYTCGKAGHISRECNQDDRRINCYQCGKSGHLSRDCLGERNNRKCYSCGNSGHISRDCSAGGNAADNDYTVRYRCNEKDTLLATAVQTYLMKYFSPG</sequence>
<dbReference type="SMART" id="SM00343">
    <property type="entry name" value="ZnF_C2HC"/>
    <property type="match status" value="4"/>
</dbReference>
<organism evidence="7 8">
    <name type="scientific">Nephila pilipes</name>
    <name type="common">Giant wood spider</name>
    <name type="synonym">Nephila maculata</name>
    <dbReference type="NCBI Taxonomy" id="299642"/>
    <lineage>
        <taxon>Eukaryota</taxon>
        <taxon>Metazoa</taxon>
        <taxon>Ecdysozoa</taxon>
        <taxon>Arthropoda</taxon>
        <taxon>Chelicerata</taxon>
        <taxon>Arachnida</taxon>
        <taxon>Araneae</taxon>
        <taxon>Araneomorphae</taxon>
        <taxon>Entelegynae</taxon>
        <taxon>Araneoidea</taxon>
        <taxon>Nephilidae</taxon>
        <taxon>Nephila</taxon>
    </lineage>
</organism>
<evidence type="ECO:0000259" key="6">
    <source>
        <dbReference type="PROSITE" id="PS50158"/>
    </source>
</evidence>
<keyword evidence="3 5" id="KW-0863">Zinc-finger</keyword>
<dbReference type="GO" id="GO:0008270">
    <property type="term" value="F:zinc ion binding"/>
    <property type="evidence" value="ECO:0007669"/>
    <property type="project" value="UniProtKB-KW"/>
</dbReference>
<keyword evidence="1" id="KW-0479">Metal-binding</keyword>
<dbReference type="GO" id="GO:0003676">
    <property type="term" value="F:nucleic acid binding"/>
    <property type="evidence" value="ECO:0007669"/>
    <property type="project" value="InterPro"/>
</dbReference>
<dbReference type="SUPFAM" id="SSF57756">
    <property type="entry name" value="Retrovirus zinc finger-like domains"/>
    <property type="match status" value="2"/>
</dbReference>
<feature type="domain" description="CCHC-type" evidence="6">
    <location>
        <begin position="68"/>
        <end position="83"/>
    </location>
</feature>
<feature type="domain" description="CCHC-type" evidence="6">
    <location>
        <begin position="48"/>
        <end position="61"/>
    </location>
</feature>
<dbReference type="Gene3D" id="4.10.60.10">
    <property type="entry name" value="Zinc finger, CCHC-type"/>
    <property type="match status" value="2"/>
</dbReference>
<evidence type="ECO:0000313" key="8">
    <source>
        <dbReference type="Proteomes" id="UP000887013"/>
    </source>
</evidence>
<dbReference type="Pfam" id="PF00098">
    <property type="entry name" value="zf-CCHC"/>
    <property type="match status" value="3"/>
</dbReference>
<keyword evidence="2" id="KW-0677">Repeat</keyword>
<protein>
    <recommendedName>
        <fullName evidence="6">CCHC-type domain-containing protein</fullName>
    </recommendedName>
</protein>
<accession>A0A8X6QSA9</accession>
<dbReference type="AlphaFoldDB" id="A0A8X6QSA9"/>
<evidence type="ECO:0000256" key="2">
    <source>
        <dbReference type="ARBA" id="ARBA00022737"/>
    </source>
</evidence>
<dbReference type="OrthoDB" id="6162488at2759"/>
<dbReference type="PANTHER" id="PTHR47103">
    <property type="entry name" value="DNA-BINDING PROTEIN"/>
    <property type="match status" value="1"/>
</dbReference>
<dbReference type="InterPro" id="IPR036875">
    <property type="entry name" value="Znf_CCHC_sf"/>
</dbReference>
<dbReference type="Proteomes" id="UP000887013">
    <property type="component" value="Unassembled WGS sequence"/>
</dbReference>
<evidence type="ECO:0000313" key="7">
    <source>
        <dbReference type="EMBL" id="GFU40095.1"/>
    </source>
</evidence>
<feature type="domain" description="CCHC-type" evidence="6">
    <location>
        <begin position="26"/>
        <end position="41"/>
    </location>
</feature>
<evidence type="ECO:0000256" key="1">
    <source>
        <dbReference type="ARBA" id="ARBA00022723"/>
    </source>
</evidence>
<keyword evidence="8" id="KW-1185">Reference proteome</keyword>